<feature type="domain" description="Flagellar hook protein FlgE/F/G-like D1" evidence="7">
    <location>
        <begin position="81"/>
        <end position="123"/>
    </location>
</feature>
<dbReference type="Proteomes" id="UP001615550">
    <property type="component" value="Unassembled WGS sequence"/>
</dbReference>
<keyword evidence="8" id="KW-0282">Flagellum</keyword>
<protein>
    <submittedName>
        <fullName evidence="8">Flagellar hook-basal body complex protein</fullName>
    </submittedName>
</protein>
<dbReference type="PANTHER" id="PTHR30435">
    <property type="entry name" value="FLAGELLAR PROTEIN"/>
    <property type="match status" value="1"/>
</dbReference>
<accession>A0ABW8D8Z4</accession>
<dbReference type="NCBIfam" id="TIGR03506">
    <property type="entry name" value="FlgEFG_subfam"/>
    <property type="match status" value="1"/>
</dbReference>
<dbReference type="Pfam" id="PF06429">
    <property type="entry name" value="Flg_bbr_C"/>
    <property type="match status" value="1"/>
</dbReference>
<evidence type="ECO:0000259" key="7">
    <source>
        <dbReference type="Pfam" id="PF22692"/>
    </source>
</evidence>
<dbReference type="InterPro" id="IPR037925">
    <property type="entry name" value="FlgE/F/G-like"/>
</dbReference>
<dbReference type="PANTHER" id="PTHR30435:SF19">
    <property type="entry name" value="FLAGELLAR BASAL-BODY ROD PROTEIN FLGG"/>
    <property type="match status" value="1"/>
</dbReference>
<sequence>MTSAYYSSLSGMLAASYGLQNTSNNIANMQTHGFKRSDAFYSSLGNGHGEEGNGHGVRVQGSSINFKAGNHQESGSGSDLAIVGNGFFVVKLKNNELVYTRDGHFEFKNGVLTDHKTGGQVQGYDHAGNLVPIYEKGPKISAGKASRNVFVHGTLIPHETSDNSSPGPKAPEPNIPKPGDPTPQYENIIFELKNIYDAQGHPHTIKFELQWDSITPTPVNTKHEPLNWNIVDISCDEKNVTIDYSWQAITFDPTTKLLSDKNNSIQFLLDGQPVSVYFGDALGGQDERVALGDIAKEQTATSTIEIHKNDGYPQGTQYKLTIDEEGLISYHYNNDQIIKGIYVGMASFDDMENNLIQTQDNFFRAKTPHGIHYGHANTKGLDAIKSGWLENSNVDPTMEFANIVVLQRMFQACSQIMDIDKQLLEELETKL</sequence>
<feature type="domain" description="Flagellar basal-body/hook protein C-terminal" evidence="6">
    <location>
        <begin position="386"/>
        <end position="427"/>
    </location>
</feature>
<dbReference type="InterPro" id="IPR020013">
    <property type="entry name" value="Flagellar_FlgE/F/G"/>
</dbReference>
<keyword evidence="9" id="KW-1185">Reference proteome</keyword>
<comment type="subcellular location">
    <subcellularLocation>
        <location evidence="1 4">Bacterial flagellum basal body</location>
    </subcellularLocation>
</comment>
<dbReference type="InterPro" id="IPR053967">
    <property type="entry name" value="LlgE_F_G-like_D1"/>
</dbReference>
<name>A0ABW8D8Z4_9GAMM</name>
<feature type="compositionally biased region" description="Pro residues" evidence="5">
    <location>
        <begin position="168"/>
        <end position="181"/>
    </location>
</feature>
<dbReference type="RefSeq" id="WP_400186843.1">
    <property type="nucleotide sequence ID" value="NZ_JBGORX010000001.1"/>
</dbReference>
<keyword evidence="8" id="KW-0966">Cell projection</keyword>
<reference evidence="8 9" key="1">
    <citation type="submission" date="2024-08" db="EMBL/GenBank/DDBJ databases">
        <title>Draft Genome Sequence of Legionella lytica strain DSB2004, Isolated From a Fire Sprinkler System.</title>
        <authorList>
            <person name="Everhart A.D."/>
            <person name="Kidane D.T."/>
            <person name="Farone A.L."/>
            <person name="Farone M.B."/>
        </authorList>
    </citation>
    <scope>NUCLEOTIDE SEQUENCE [LARGE SCALE GENOMIC DNA]</scope>
    <source>
        <strain evidence="8 9">DSB2004</strain>
    </source>
</reference>
<evidence type="ECO:0000313" key="8">
    <source>
        <dbReference type="EMBL" id="MFJ1268019.1"/>
    </source>
</evidence>
<comment type="similarity">
    <text evidence="2 4">Belongs to the flagella basal body rod proteins family.</text>
</comment>
<keyword evidence="8" id="KW-0969">Cilium</keyword>
<organism evidence="8 9">
    <name type="scientific">Legionella lytica</name>
    <dbReference type="NCBI Taxonomy" id="96232"/>
    <lineage>
        <taxon>Bacteria</taxon>
        <taxon>Pseudomonadati</taxon>
        <taxon>Pseudomonadota</taxon>
        <taxon>Gammaproteobacteria</taxon>
        <taxon>Legionellales</taxon>
        <taxon>Legionellaceae</taxon>
        <taxon>Legionella</taxon>
    </lineage>
</organism>
<evidence type="ECO:0000259" key="6">
    <source>
        <dbReference type="Pfam" id="PF06429"/>
    </source>
</evidence>
<evidence type="ECO:0000313" key="9">
    <source>
        <dbReference type="Proteomes" id="UP001615550"/>
    </source>
</evidence>
<keyword evidence="3 4" id="KW-0975">Bacterial flagellum</keyword>
<comment type="caution">
    <text evidence="8">The sequence shown here is derived from an EMBL/GenBank/DDBJ whole genome shotgun (WGS) entry which is preliminary data.</text>
</comment>
<evidence type="ECO:0000256" key="3">
    <source>
        <dbReference type="ARBA" id="ARBA00023143"/>
    </source>
</evidence>
<feature type="region of interest" description="Disordered" evidence="5">
    <location>
        <begin position="156"/>
        <end position="181"/>
    </location>
</feature>
<evidence type="ECO:0000256" key="4">
    <source>
        <dbReference type="RuleBase" id="RU362116"/>
    </source>
</evidence>
<dbReference type="SUPFAM" id="SSF117143">
    <property type="entry name" value="Flagellar hook protein flgE"/>
    <property type="match status" value="1"/>
</dbReference>
<proteinExistence type="inferred from homology"/>
<dbReference type="EMBL" id="JBGORX010000001">
    <property type="protein sequence ID" value="MFJ1268019.1"/>
    <property type="molecule type" value="Genomic_DNA"/>
</dbReference>
<dbReference type="InterPro" id="IPR010930">
    <property type="entry name" value="Flg_bb/hook_C_dom"/>
</dbReference>
<gene>
    <name evidence="8" type="ORF">ACD661_05580</name>
</gene>
<evidence type="ECO:0000256" key="1">
    <source>
        <dbReference type="ARBA" id="ARBA00004117"/>
    </source>
</evidence>
<evidence type="ECO:0000256" key="5">
    <source>
        <dbReference type="SAM" id="MobiDB-lite"/>
    </source>
</evidence>
<evidence type="ECO:0000256" key="2">
    <source>
        <dbReference type="ARBA" id="ARBA00009677"/>
    </source>
</evidence>
<dbReference type="Pfam" id="PF22692">
    <property type="entry name" value="LlgE_F_G_D1"/>
    <property type="match status" value="1"/>
</dbReference>